<dbReference type="OrthoDB" id="368246at2"/>
<evidence type="ECO:0000313" key="8">
    <source>
        <dbReference type="Proteomes" id="UP000006546"/>
    </source>
</evidence>
<dbReference type="InterPro" id="IPR001851">
    <property type="entry name" value="ABC_transp_permease"/>
</dbReference>
<sequence length="312" mass="32421">MNITTEKLKGLRDYGAQIALILLIIAISILSPEFRTVNNALSLLRQSAVNGLIAFGMTFVILTGGIDLSVGSVLCLTALLCAGMIKAAVPVPAALLLAFALGIVLGFLNGLMIVKGRLQPFIATLVSMTAYRGIGMIYSNGRPVSDLGQSALLAGLGKGHFLGIPVPVWILLIVFFIFLFILQKTVFGRQVYAVGCNPKAAALAGISTGRVTYLVYVISGAAAAVAGLILVSRLGSAQPTMGSGYELDAIAAVALGGTSMSGGRGRILGTLTGVLIIAILNNGMNILGISSYYQQVVKALVILLAVLSDRKR</sequence>
<comment type="subcellular location">
    <subcellularLocation>
        <location evidence="1">Cell membrane</location>
        <topology evidence="1">Multi-pass membrane protein</topology>
    </subcellularLocation>
</comment>
<feature type="transmembrane region" description="Helical" evidence="6">
    <location>
        <begin position="267"/>
        <end position="286"/>
    </location>
</feature>
<feature type="transmembrane region" description="Helical" evidence="6">
    <location>
        <begin position="161"/>
        <end position="182"/>
    </location>
</feature>
<dbReference type="KEGG" id="tbe:Trebr_0265"/>
<reference evidence="8" key="1">
    <citation type="submission" date="2011-04" db="EMBL/GenBank/DDBJ databases">
        <title>The complete genome of Treponema brennaborense DSM 12168.</title>
        <authorList>
            <person name="Lucas S."/>
            <person name="Han J."/>
            <person name="Lapidus A."/>
            <person name="Bruce D."/>
            <person name="Goodwin L."/>
            <person name="Pitluck S."/>
            <person name="Peters L."/>
            <person name="Kyrpides N."/>
            <person name="Mavromatis K."/>
            <person name="Ivanova N."/>
            <person name="Mikhailova N."/>
            <person name="Pagani I."/>
            <person name="Teshima H."/>
            <person name="Detter J.C."/>
            <person name="Tapia R."/>
            <person name="Han C."/>
            <person name="Land M."/>
            <person name="Hauser L."/>
            <person name="Markowitz V."/>
            <person name="Cheng J.-F."/>
            <person name="Hugenholtz P."/>
            <person name="Woyke T."/>
            <person name="Wu D."/>
            <person name="Gronow S."/>
            <person name="Wellnitz S."/>
            <person name="Brambilla E."/>
            <person name="Klenk H.-P."/>
            <person name="Eisen J.A."/>
        </authorList>
    </citation>
    <scope>NUCLEOTIDE SEQUENCE [LARGE SCALE GENOMIC DNA]</scope>
    <source>
        <strain evidence="8">DSM 12168 / CIP 105900 / DD5/3</strain>
    </source>
</reference>
<dbReference type="PANTHER" id="PTHR32196">
    <property type="entry name" value="ABC TRANSPORTER PERMEASE PROTEIN YPHD-RELATED-RELATED"/>
    <property type="match status" value="1"/>
</dbReference>
<dbReference type="RefSeq" id="WP_013757433.1">
    <property type="nucleotide sequence ID" value="NC_015500.1"/>
</dbReference>
<accession>F4LMF2</accession>
<dbReference type="GO" id="GO:0005886">
    <property type="term" value="C:plasma membrane"/>
    <property type="evidence" value="ECO:0007669"/>
    <property type="project" value="UniProtKB-SubCell"/>
</dbReference>
<feature type="transmembrane region" description="Helical" evidence="6">
    <location>
        <begin position="91"/>
        <end position="114"/>
    </location>
</feature>
<dbReference type="HOGENOM" id="CLU_028880_2_2_12"/>
<name>F4LMF2_TREBD</name>
<dbReference type="Pfam" id="PF02653">
    <property type="entry name" value="BPD_transp_2"/>
    <property type="match status" value="1"/>
</dbReference>
<dbReference type="AlphaFoldDB" id="F4LMF2"/>
<dbReference type="eggNOG" id="COG1172">
    <property type="taxonomic scope" value="Bacteria"/>
</dbReference>
<dbReference type="EMBL" id="CP002696">
    <property type="protein sequence ID" value="AEE15714.1"/>
    <property type="molecule type" value="Genomic_DNA"/>
</dbReference>
<dbReference type="STRING" id="906968.Trebr_0265"/>
<dbReference type="PANTHER" id="PTHR32196:SF72">
    <property type="entry name" value="RIBOSE IMPORT PERMEASE PROTEIN RBSC"/>
    <property type="match status" value="1"/>
</dbReference>
<keyword evidence="4 6" id="KW-1133">Transmembrane helix</keyword>
<feature type="transmembrane region" description="Helical" evidence="6">
    <location>
        <begin position="14"/>
        <end position="31"/>
    </location>
</feature>
<evidence type="ECO:0000256" key="3">
    <source>
        <dbReference type="ARBA" id="ARBA00022692"/>
    </source>
</evidence>
<evidence type="ECO:0000313" key="7">
    <source>
        <dbReference type="EMBL" id="AEE15714.1"/>
    </source>
</evidence>
<dbReference type="CDD" id="cd06579">
    <property type="entry name" value="TM_PBP1_transp_AraH_like"/>
    <property type="match status" value="1"/>
</dbReference>
<feature type="transmembrane region" description="Helical" evidence="6">
    <location>
        <begin position="213"/>
        <end position="231"/>
    </location>
</feature>
<evidence type="ECO:0000256" key="5">
    <source>
        <dbReference type="ARBA" id="ARBA00023136"/>
    </source>
</evidence>
<evidence type="ECO:0000256" key="6">
    <source>
        <dbReference type="SAM" id="Phobius"/>
    </source>
</evidence>
<keyword evidence="3 6" id="KW-0812">Transmembrane</keyword>
<organism evidence="7 8">
    <name type="scientific">Treponema brennaborense (strain DSM 12168 / CIP 105900 / DD5/3)</name>
    <dbReference type="NCBI Taxonomy" id="906968"/>
    <lineage>
        <taxon>Bacteria</taxon>
        <taxon>Pseudomonadati</taxon>
        <taxon>Spirochaetota</taxon>
        <taxon>Spirochaetia</taxon>
        <taxon>Spirochaetales</taxon>
        <taxon>Treponemataceae</taxon>
        <taxon>Treponema</taxon>
    </lineage>
</organism>
<evidence type="ECO:0000256" key="1">
    <source>
        <dbReference type="ARBA" id="ARBA00004651"/>
    </source>
</evidence>
<gene>
    <name evidence="7" type="ordered locus">Trebr_0265</name>
</gene>
<feature type="transmembrane region" description="Helical" evidence="6">
    <location>
        <begin position="121"/>
        <end position="141"/>
    </location>
</feature>
<dbReference type="GO" id="GO:0022857">
    <property type="term" value="F:transmembrane transporter activity"/>
    <property type="evidence" value="ECO:0007669"/>
    <property type="project" value="InterPro"/>
</dbReference>
<evidence type="ECO:0000256" key="2">
    <source>
        <dbReference type="ARBA" id="ARBA00022475"/>
    </source>
</evidence>
<proteinExistence type="predicted"/>
<protein>
    <submittedName>
        <fullName evidence="7">ABC-type transporter, integral membrane subunit</fullName>
    </submittedName>
</protein>
<keyword evidence="8" id="KW-1185">Reference proteome</keyword>
<dbReference type="Proteomes" id="UP000006546">
    <property type="component" value="Chromosome"/>
</dbReference>
<feature type="transmembrane region" description="Helical" evidence="6">
    <location>
        <begin position="52"/>
        <end position="85"/>
    </location>
</feature>
<keyword evidence="5 6" id="KW-0472">Membrane</keyword>
<keyword evidence="2" id="KW-1003">Cell membrane</keyword>
<evidence type="ECO:0000256" key="4">
    <source>
        <dbReference type="ARBA" id="ARBA00022989"/>
    </source>
</evidence>